<dbReference type="InterPro" id="IPR002909">
    <property type="entry name" value="IPT_dom"/>
</dbReference>
<dbReference type="GO" id="GO:0016020">
    <property type="term" value="C:membrane"/>
    <property type="evidence" value="ECO:0007669"/>
    <property type="project" value="InterPro"/>
</dbReference>
<dbReference type="CDD" id="cd00102">
    <property type="entry name" value="IPT"/>
    <property type="match status" value="1"/>
</dbReference>
<proteinExistence type="predicted"/>
<dbReference type="Gene3D" id="2.40.128.130">
    <property type="entry name" value="Autotransporter beta-domain"/>
    <property type="match status" value="1"/>
</dbReference>
<evidence type="ECO:0000313" key="5">
    <source>
        <dbReference type="Proteomes" id="UP000192761"/>
    </source>
</evidence>
<dbReference type="EMBL" id="FWXD01000013">
    <property type="protein sequence ID" value="SMC26160.1"/>
    <property type="molecule type" value="Genomic_DNA"/>
</dbReference>
<dbReference type="Gene3D" id="2.60.40.10">
    <property type="entry name" value="Immunoglobulins"/>
    <property type="match status" value="9"/>
</dbReference>
<dbReference type="SMART" id="SM00429">
    <property type="entry name" value="IPT"/>
    <property type="match status" value="1"/>
</dbReference>
<dbReference type="PANTHER" id="PTHR37494">
    <property type="entry name" value="HEMAGGLUTININ"/>
    <property type="match status" value="1"/>
</dbReference>
<dbReference type="Proteomes" id="UP000192761">
    <property type="component" value="Unassembled WGS sequence"/>
</dbReference>
<dbReference type="Pfam" id="PF17963">
    <property type="entry name" value="Big_9"/>
    <property type="match status" value="7"/>
</dbReference>
<organism evidence="4 5">
    <name type="scientific">Andreprevotia lacus DSM 23236</name>
    <dbReference type="NCBI Taxonomy" id="1121001"/>
    <lineage>
        <taxon>Bacteria</taxon>
        <taxon>Pseudomonadati</taxon>
        <taxon>Pseudomonadota</taxon>
        <taxon>Betaproteobacteria</taxon>
        <taxon>Neisseriales</taxon>
        <taxon>Chitinibacteraceae</taxon>
        <taxon>Andreprevotia</taxon>
    </lineage>
</organism>
<dbReference type="InterPro" id="IPR036709">
    <property type="entry name" value="Autotransporte_beta_dom_sf"/>
</dbReference>
<dbReference type="Gene3D" id="2.60.40.3440">
    <property type="match status" value="5"/>
</dbReference>
<protein>
    <submittedName>
        <fullName evidence="4">Putative Ig domain-containing protein</fullName>
    </submittedName>
</protein>
<dbReference type="PANTHER" id="PTHR37494:SF1">
    <property type="entry name" value="STAPHYLOCOCCUS AUREUS SURFACE PROTEIN A"/>
    <property type="match status" value="1"/>
</dbReference>
<dbReference type="STRING" id="1121001.SAMN02745857_02383"/>
<feature type="domain" description="Autotransporter" evidence="3">
    <location>
        <begin position="1683"/>
        <end position="1963"/>
    </location>
</feature>
<dbReference type="SUPFAM" id="SSF49313">
    <property type="entry name" value="Cadherin-like"/>
    <property type="match status" value="7"/>
</dbReference>
<sequence>MFGAMLGSICLLLTLLGLPVQSWAACTLNWTVINSTGVQQSYTLTAGETLTCDPTNDGIYTGTYPIDSAVTLPSGAGTIEADNTQYPSDIILYNPSSSNYVGSVTTTQLHNMNNQVITLNLLVVKQPTVSSISPANGSAAGGTSVTISGTYLFGATSVKFGATNASSFNVDSATQITATAPAGSGTVDITVTNAAGTSVTLAADQFTYGNPPVANAVSTTVAHGSSSNNVALNITGGAAASVAVSGAASHGTATASGTTISYTPTASYSGPDSFTYTATNASGTSSAATVTVTVSNATVSYAPSSPVAGAVAVAYSQSLAGASGGTAAYSYTIASGSLPAGVTLASNGTLSGTPTAGGTFNFSVTATDSSTGTGPFSATSGALSLVIAAPTIAYAPSNPAGGTVAVAYSQSLAGASGGTAPYSYAVTAGSLPAGLSLASNGTLSGTPTAGGTFNFTVTATDSSTGTGPYTQSSASLSLTIAAATISYAPSNPAAGTAAVAYSQSLAGASGGTAPYTYAVTSGSLPAGLSLASNGTLSGTPTAAGNFSFVVTATDSSTGTGPYTHSSSLLSLTIGAPTISLSPASLTAATVGSATNQTITASGGTSTYTYAVTAGSLPAGLSLSPGGVLSGTPTAGGTFNFTVTATDSTTGTGSPFTGSRAYSLTVNVPTISVAPASLSAVAAGAAVSGSITASGGISTYSYAVTAGSLPPGVSLSGAGVLSGAATAVGTYNFTVTATDSSTGTGPYTGSRAYAWTVNAPTLTISPVSGSNLSGSALTAYSQAFAPSGGTSPYTYGIVINSGSMPTGLSFSTGTGTLSGTPTAGGTVNFTVTATDATTGAGAPFSVSGTYNLTIGAPTVVVAPVGAIPNPAIGTAYSQTFTASGASAPYGYVVSAGALPAGLTLSAGGVLSGTPTAAGTFNFTVQATDTNNFAGTRAYSITIAAPTIAVAPASLPNGNTSVAYNQTISASGGTAPYSFAVTAGSLPTGLALNPTTGAITGTPSAVNTFNFTVTATDSTTGTGAPFSAAKAYTVIISMQPPVAGAKTANTLSNTPVQIDLAPVITGGVPASIAVAAAPAHGNAVVAGLKVTYTPTAGYFGTDSFTYTATNLGGTSTAATVTITVASPLPPPVVKEVSVSVDADSSNNAVPLSITGTATGVTVSSPAGHGTATASGLTISYTPTAGYAGTDTFTYTAYNDGGVSDRAIVTVTIKPKLALPVAGNTSLIIGANSKANPVALSLSGGAASSVAIATTPAHGTVTVSGTTISYTPTDGYAGADSFTYTASNAAGTSAPATVSISVLALPTAGAVSLTVAANSKANPVALVLGGGAATSVAVAAAPAHGTVTVSGTTASYTPADGYFGADSFTYTASNAGGTSAPATVSVTVSPPPPVVHPVHSNVSINSANNTIQLIIDGGPVISVIIITQPKHGKVTVLGLTGTPNKSGEVLGGPSISYTPDAGYVGPDSFTYTASNAAGMSAAAMVTLDVTPPPPVLGKVSGVVQAGKSVTLDVAAQATGGPFTALVIVTPPAVGSATVQGTGIVYNSPAGFSGVVSIVYALSNAYGASQGTATVTVEGRPDPSKDAEVTGLLSAQADASRRFADAQVNNFSRRMESLHGDGWGESSFGLSIAPIGTGPNRVAKDETAPKPVVAAGTDRAARRLAAKAQAADEADGKDAGDKLASNDDRRELGFWVGGNVDFGQRNGTGNTQQGYSFHTDGVSLGADYRFSKQLSLGVGAGFGRDVSDVGSNGSKSKATNNVLALYGTLRPADKFYVDGLLGYSQLNFDLNRYQTGSSSYATGSRNGRQFFGALIAGYEFQGENWLLSPYGRLDGSSTTLDSYTETATVNALHYEEQTLRSSSASLGLRLEGKYDVGFGKLVPRARIEFRHHFDGADTADLRYADLGNTGLLYSVSPAQTQRDQWLLELGSKLLLWRDLSLSLDYAGGLNNSSGYSHSVRAALEFRF</sequence>
<dbReference type="Pfam" id="PF05345">
    <property type="entry name" value="He_PIG"/>
    <property type="match status" value="8"/>
</dbReference>
<dbReference type="InterPro" id="IPR014756">
    <property type="entry name" value="Ig_E-set"/>
</dbReference>
<name>A0A1W1XQ90_9NEIS</name>
<dbReference type="NCBIfam" id="NF012211">
    <property type="entry name" value="tand_rpt_95"/>
    <property type="match status" value="3"/>
</dbReference>
<evidence type="ECO:0000259" key="3">
    <source>
        <dbReference type="PROSITE" id="PS51208"/>
    </source>
</evidence>
<dbReference type="SUPFAM" id="SSF103515">
    <property type="entry name" value="Autotransporter"/>
    <property type="match status" value="1"/>
</dbReference>
<evidence type="ECO:0000313" key="4">
    <source>
        <dbReference type="EMBL" id="SMC26160.1"/>
    </source>
</evidence>
<feature type="chain" id="PRO_5012958311" evidence="2">
    <location>
        <begin position="25"/>
        <end position="1963"/>
    </location>
</feature>
<feature type="compositionally biased region" description="Basic and acidic residues" evidence="1">
    <location>
        <begin position="1670"/>
        <end position="1681"/>
    </location>
</feature>
<accession>A0A1W1XQ90</accession>
<keyword evidence="2" id="KW-0732">Signal</keyword>
<evidence type="ECO:0000256" key="2">
    <source>
        <dbReference type="SAM" id="SignalP"/>
    </source>
</evidence>
<feature type="signal peptide" evidence="2">
    <location>
        <begin position="1"/>
        <end position="24"/>
    </location>
</feature>
<dbReference type="Gene3D" id="2.60.40.2810">
    <property type="match status" value="1"/>
</dbReference>
<dbReference type="Pfam" id="PF01833">
    <property type="entry name" value="TIG"/>
    <property type="match status" value="1"/>
</dbReference>
<dbReference type="SMART" id="SM00869">
    <property type="entry name" value="Autotransporter"/>
    <property type="match status" value="1"/>
</dbReference>
<reference evidence="4 5" key="1">
    <citation type="submission" date="2017-04" db="EMBL/GenBank/DDBJ databases">
        <authorList>
            <person name="Afonso C.L."/>
            <person name="Miller P.J."/>
            <person name="Scott M.A."/>
            <person name="Spackman E."/>
            <person name="Goraichik I."/>
            <person name="Dimitrov K.M."/>
            <person name="Suarez D.L."/>
            <person name="Swayne D.E."/>
        </authorList>
    </citation>
    <scope>NUCLEOTIDE SEQUENCE [LARGE SCALE GENOMIC DNA]</scope>
    <source>
        <strain evidence="4 5">DSM 23236</strain>
    </source>
</reference>
<dbReference type="InterPro" id="IPR015919">
    <property type="entry name" value="Cadherin-like_sf"/>
</dbReference>
<dbReference type="GO" id="GO:0005509">
    <property type="term" value="F:calcium ion binding"/>
    <property type="evidence" value="ECO:0007669"/>
    <property type="project" value="InterPro"/>
</dbReference>
<keyword evidence="5" id="KW-1185">Reference proteome</keyword>
<dbReference type="PROSITE" id="PS51208">
    <property type="entry name" value="AUTOTRANSPORTER"/>
    <property type="match status" value="1"/>
</dbReference>
<dbReference type="SUPFAM" id="SSF81296">
    <property type="entry name" value="E set domains"/>
    <property type="match status" value="1"/>
</dbReference>
<evidence type="ECO:0000256" key="1">
    <source>
        <dbReference type="SAM" id="MobiDB-lite"/>
    </source>
</evidence>
<dbReference type="InterPro" id="IPR013783">
    <property type="entry name" value="Ig-like_fold"/>
</dbReference>
<feature type="region of interest" description="Disordered" evidence="1">
    <location>
        <begin position="1660"/>
        <end position="1681"/>
    </location>
</feature>
<gene>
    <name evidence="4" type="ORF">SAMN02745857_02383</name>
</gene>
<dbReference type="InterPro" id="IPR005546">
    <property type="entry name" value="Autotransporte_beta"/>
</dbReference>
<dbReference type="Pfam" id="PF03797">
    <property type="entry name" value="Autotransporter"/>
    <property type="match status" value="1"/>
</dbReference>